<dbReference type="InterPro" id="IPR017441">
    <property type="entry name" value="Protein_kinase_ATP_BS"/>
</dbReference>
<dbReference type="InterPro" id="IPR008271">
    <property type="entry name" value="Ser/Thr_kinase_AS"/>
</dbReference>
<dbReference type="AlphaFoldDB" id="A0A9P8PGW5"/>
<dbReference type="PANTHER" id="PTHR24347">
    <property type="entry name" value="SERINE/THREONINE-PROTEIN KINASE"/>
    <property type="match status" value="1"/>
</dbReference>
<dbReference type="GO" id="GO:0004674">
    <property type="term" value="F:protein serine/threonine kinase activity"/>
    <property type="evidence" value="ECO:0007669"/>
    <property type="project" value="UniProtKB-KW"/>
</dbReference>
<keyword evidence="3 6" id="KW-0547">Nucleotide-binding</keyword>
<feature type="region of interest" description="Disordered" evidence="8">
    <location>
        <begin position="99"/>
        <end position="119"/>
    </location>
</feature>
<evidence type="ECO:0000313" key="11">
    <source>
        <dbReference type="Proteomes" id="UP000769157"/>
    </source>
</evidence>
<dbReference type="RefSeq" id="XP_046064902.1">
    <property type="nucleotide sequence ID" value="XM_046205394.1"/>
</dbReference>
<keyword evidence="7" id="KW-0175">Coiled coil</keyword>
<accession>A0A9P8PGW5</accession>
<evidence type="ECO:0000256" key="6">
    <source>
        <dbReference type="PROSITE-ProRule" id="PRU10141"/>
    </source>
</evidence>
<dbReference type="PROSITE" id="PS00107">
    <property type="entry name" value="PROTEIN_KINASE_ATP"/>
    <property type="match status" value="1"/>
</dbReference>
<dbReference type="OrthoDB" id="1738954at2759"/>
<protein>
    <recommendedName>
        <fullName evidence="9">Protein kinase domain-containing protein</fullName>
    </recommendedName>
</protein>
<dbReference type="SUPFAM" id="SSF56112">
    <property type="entry name" value="Protein kinase-like (PK-like)"/>
    <property type="match status" value="1"/>
</dbReference>
<dbReference type="Gene3D" id="1.10.510.10">
    <property type="entry name" value="Transferase(Phosphotransferase) domain 1"/>
    <property type="match status" value="1"/>
</dbReference>
<proteinExistence type="predicted"/>
<reference evidence="10" key="2">
    <citation type="submission" date="2021-01" db="EMBL/GenBank/DDBJ databases">
        <authorList>
            <person name="Schikora-Tamarit M.A."/>
        </authorList>
    </citation>
    <scope>NUCLEOTIDE SEQUENCE</scope>
    <source>
        <strain evidence="10">CBS6075</strain>
    </source>
</reference>
<evidence type="ECO:0000256" key="5">
    <source>
        <dbReference type="ARBA" id="ARBA00022840"/>
    </source>
</evidence>
<feature type="domain" description="Protein kinase" evidence="9">
    <location>
        <begin position="148"/>
        <end position="437"/>
    </location>
</feature>
<dbReference type="InterPro" id="IPR000719">
    <property type="entry name" value="Prot_kinase_dom"/>
</dbReference>
<keyword evidence="5 6" id="KW-0067">ATP-binding</keyword>
<organism evidence="10 11">
    <name type="scientific">Ogataea philodendri</name>
    <dbReference type="NCBI Taxonomy" id="1378263"/>
    <lineage>
        <taxon>Eukaryota</taxon>
        <taxon>Fungi</taxon>
        <taxon>Dikarya</taxon>
        <taxon>Ascomycota</taxon>
        <taxon>Saccharomycotina</taxon>
        <taxon>Pichiomycetes</taxon>
        <taxon>Pichiales</taxon>
        <taxon>Pichiaceae</taxon>
        <taxon>Ogataea</taxon>
    </lineage>
</organism>
<dbReference type="PROSITE" id="PS50011">
    <property type="entry name" value="PROTEIN_KINASE_DOM"/>
    <property type="match status" value="1"/>
</dbReference>
<dbReference type="PROSITE" id="PS00108">
    <property type="entry name" value="PROTEIN_KINASE_ST"/>
    <property type="match status" value="1"/>
</dbReference>
<keyword evidence="2" id="KW-0808">Transferase</keyword>
<comment type="caution">
    <text evidence="10">The sequence shown here is derived from an EMBL/GenBank/DDBJ whole genome shotgun (WGS) entry which is preliminary data.</text>
</comment>
<evidence type="ECO:0000256" key="4">
    <source>
        <dbReference type="ARBA" id="ARBA00022777"/>
    </source>
</evidence>
<dbReference type="GO" id="GO:0005524">
    <property type="term" value="F:ATP binding"/>
    <property type="evidence" value="ECO:0007669"/>
    <property type="project" value="UniProtKB-UniRule"/>
</dbReference>
<name>A0A9P8PGW5_9ASCO</name>
<feature type="coiled-coil region" evidence="7">
    <location>
        <begin position="121"/>
        <end position="151"/>
    </location>
</feature>
<sequence length="638" mass="72403">MFSVSTPKSFEGKWKGKEHFTRRTILRGRFDGKRWDVSVPDMRTLTGFCLETNIQNFKQFIRHGRNANHSASKHPHHQPMSMENISVTSLDPDNATLYSTDVTTGQVPPQSGKRHQRRDEYSKLAEDMVHEENEERKKQEEKQVLERYQMIDKIGEGAFSTVYKALDVKLQEEVAVKVIKKYQLDKSQQASVLKEVTIMRQLDHPCIVKFYDFIETEEFYFIVQELVVGGEIFNEIVKYTYFSEDLSRHVIIQVAEAIKYLHTEAGVVHRDLKPENIFFNPIKFIPSKSRKLRKSDDPNSKLDEGEFLPNVGGAGIGSIKIGDFGLSKQIFASNSLKTPCGTIGYTAPEIVKDMRYSEEVDMWALGCVLYILLCGFPPFFNDQIDVLTRKVAKGEFEFLSPWWDEISDGAKNCVSKLLTVDPRYRYTIDDFLSDPWIDEFSKRCQQAEEFQQQQQELLSKKNSISYSISTGRSGPLSASSDSSQGSMIYAPKPTSVSGAVPAHVMKQNPALYSPAAIAMREAFDISAAVHRMGEEAAILKYQKQHKGDKHLDALAEDDEMPDADEIHPEYRQKSLKYEKETSKGAIIDDNSIFASNGELTSSSGGLSDTDSMSKQPFELNLKTATILSRRKKKALMVY</sequence>
<feature type="binding site" evidence="6">
    <location>
        <position position="181"/>
    </location>
    <ligand>
        <name>ATP</name>
        <dbReference type="ChEBI" id="CHEBI:30616"/>
    </ligand>
</feature>
<dbReference type="Pfam" id="PF00069">
    <property type="entry name" value="Pkinase"/>
    <property type="match status" value="1"/>
</dbReference>
<evidence type="ECO:0000256" key="2">
    <source>
        <dbReference type="ARBA" id="ARBA00022679"/>
    </source>
</evidence>
<dbReference type="GeneID" id="70232399"/>
<evidence type="ECO:0000256" key="1">
    <source>
        <dbReference type="ARBA" id="ARBA00022527"/>
    </source>
</evidence>
<feature type="compositionally biased region" description="Polar residues" evidence="8">
    <location>
        <begin position="99"/>
        <end position="109"/>
    </location>
</feature>
<evidence type="ECO:0000256" key="3">
    <source>
        <dbReference type="ARBA" id="ARBA00022741"/>
    </source>
</evidence>
<evidence type="ECO:0000256" key="8">
    <source>
        <dbReference type="SAM" id="MobiDB-lite"/>
    </source>
</evidence>
<evidence type="ECO:0000256" key="7">
    <source>
        <dbReference type="SAM" id="Coils"/>
    </source>
</evidence>
<gene>
    <name evidence="10" type="ORF">OGAPHI_000431</name>
</gene>
<keyword evidence="1" id="KW-0723">Serine/threonine-protein kinase</keyword>
<dbReference type="FunFam" id="3.30.200.20:FF:000315">
    <property type="entry name" value="Calcium-dependent protein kinase 3"/>
    <property type="match status" value="1"/>
</dbReference>
<evidence type="ECO:0000313" key="10">
    <source>
        <dbReference type="EMBL" id="KAH3671726.1"/>
    </source>
</evidence>
<keyword evidence="4" id="KW-0418">Kinase</keyword>
<keyword evidence="11" id="KW-1185">Reference proteome</keyword>
<dbReference type="GO" id="GO:0030447">
    <property type="term" value="P:filamentous growth"/>
    <property type="evidence" value="ECO:0007669"/>
    <property type="project" value="UniProtKB-ARBA"/>
</dbReference>
<dbReference type="EMBL" id="JAEUBE010000055">
    <property type="protein sequence ID" value="KAH3671726.1"/>
    <property type="molecule type" value="Genomic_DNA"/>
</dbReference>
<dbReference type="SMART" id="SM00220">
    <property type="entry name" value="S_TKc"/>
    <property type="match status" value="1"/>
</dbReference>
<evidence type="ECO:0000259" key="9">
    <source>
        <dbReference type="PROSITE" id="PS50011"/>
    </source>
</evidence>
<dbReference type="InterPro" id="IPR011009">
    <property type="entry name" value="Kinase-like_dom_sf"/>
</dbReference>
<reference evidence="10" key="1">
    <citation type="journal article" date="2021" name="Open Biol.">
        <title>Shared evolutionary footprints suggest mitochondrial oxidative damage underlies multiple complex I losses in fungi.</title>
        <authorList>
            <person name="Schikora-Tamarit M.A."/>
            <person name="Marcet-Houben M."/>
            <person name="Nosek J."/>
            <person name="Gabaldon T."/>
        </authorList>
    </citation>
    <scope>NUCLEOTIDE SEQUENCE</scope>
    <source>
        <strain evidence="10">CBS6075</strain>
    </source>
</reference>
<dbReference type="Proteomes" id="UP000769157">
    <property type="component" value="Unassembled WGS sequence"/>
</dbReference>